<proteinExistence type="predicted"/>
<feature type="non-terminal residue" evidence="1">
    <location>
        <position position="52"/>
    </location>
</feature>
<accession>A0A382T7L0</accession>
<organism evidence="1">
    <name type="scientific">marine metagenome</name>
    <dbReference type="NCBI Taxonomy" id="408172"/>
    <lineage>
        <taxon>unclassified sequences</taxon>
        <taxon>metagenomes</taxon>
        <taxon>ecological metagenomes</taxon>
    </lineage>
</organism>
<name>A0A382T7L0_9ZZZZ</name>
<reference evidence="1" key="1">
    <citation type="submission" date="2018-05" db="EMBL/GenBank/DDBJ databases">
        <authorList>
            <person name="Lanie J.A."/>
            <person name="Ng W.-L."/>
            <person name="Kazmierczak K.M."/>
            <person name="Andrzejewski T.M."/>
            <person name="Davidsen T.M."/>
            <person name="Wayne K.J."/>
            <person name="Tettelin H."/>
            <person name="Glass J.I."/>
            <person name="Rusch D."/>
            <person name="Podicherti R."/>
            <person name="Tsui H.-C.T."/>
            <person name="Winkler M.E."/>
        </authorList>
    </citation>
    <scope>NUCLEOTIDE SEQUENCE</scope>
</reference>
<protein>
    <submittedName>
        <fullName evidence="1">Uncharacterized protein</fullName>
    </submittedName>
</protein>
<gene>
    <name evidence="1" type="ORF">METZ01_LOCUS370656</name>
</gene>
<evidence type="ECO:0000313" key="1">
    <source>
        <dbReference type="EMBL" id="SVD17802.1"/>
    </source>
</evidence>
<dbReference type="EMBL" id="UINC01134327">
    <property type="protein sequence ID" value="SVD17802.1"/>
    <property type="molecule type" value="Genomic_DNA"/>
</dbReference>
<feature type="non-terminal residue" evidence="1">
    <location>
        <position position="1"/>
    </location>
</feature>
<sequence>VQHSIDICRFSWIRRLAVDHVFNYNSLAPFFAGDPSAPEAWQKAITRRLTLR</sequence>
<dbReference type="AlphaFoldDB" id="A0A382T7L0"/>